<dbReference type="GO" id="GO:0008270">
    <property type="term" value="F:zinc ion binding"/>
    <property type="evidence" value="ECO:0007669"/>
    <property type="project" value="UniProtKB-KW"/>
</dbReference>
<evidence type="ECO:0000256" key="11">
    <source>
        <dbReference type="ARBA" id="ARBA00023242"/>
    </source>
</evidence>
<keyword evidence="10" id="KW-0804">Transcription</keyword>
<keyword evidence="11" id="KW-0539">Nucleus</keyword>
<dbReference type="GO" id="GO:0006357">
    <property type="term" value="P:regulation of transcription by RNA polymerase II"/>
    <property type="evidence" value="ECO:0007669"/>
    <property type="project" value="TreeGrafter"/>
</dbReference>
<feature type="domain" description="RING-type" evidence="15">
    <location>
        <begin position="394"/>
        <end position="441"/>
    </location>
</feature>
<dbReference type="GO" id="GO:0032454">
    <property type="term" value="F:histone H3K9 demethylase activity"/>
    <property type="evidence" value="ECO:0007669"/>
    <property type="project" value="InterPro"/>
</dbReference>
<dbReference type="GO" id="GO:0031490">
    <property type="term" value="F:chromatin DNA binding"/>
    <property type="evidence" value="ECO:0007669"/>
    <property type="project" value="TreeGrafter"/>
</dbReference>
<evidence type="ECO:0000259" key="15">
    <source>
        <dbReference type="PROSITE" id="PS50089"/>
    </source>
</evidence>
<dbReference type="PROSITE" id="PS51184">
    <property type="entry name" value="JMJC"/>
    <property type="match status" value="1"/>
</dbReference>
<dbReference type="GO" id="GO:0016491">
    <property type="term" value="F:oxidoreductase activity"/>
    <property type="evidence" value="ECO:0007669"/>
    <property type="project" value="UniProtKB-KW"/>
</dbReference>
<name>A0A8K0HNV9_9ROSA</name>
<protein>
    <recommendedName>
        <fullName evidence="19">Lysine-specific demethylase JMJ25-like</fullName>
    </recommendedName>
</protein>
<evidence type="ECO:0000256" key="5">
    <source>
        <dbReference type="ARBA" id="ARBA00022771"/>
    </source>
</evidence>
<dbReference type="PROSITE" id="PS50089">
    <property type="entry name" value="ZF_RING_2"/>
    <property type="match status" value="1"/>
</dbReference>
<feature type="compositionally biased region" description="Basic and acidic residues" evidence="14">
    <location>
        <begin position="67"/>
        <end position="100"/>
    </location>
</feature>
<evidence type="ECO:0000256" key="4">
    <source>
        <dbReference type="ARBA" id="ARBA00022723"/>
    </source>
</evidence>
<proteinExistence type="inferred from homology"/>
<dbReference type="FunFam" id="2.60.120.650:FF:000026">
    <property type="entry name" value="Transcription factor jumonji domain-containing protein"/>
    <property type="match status" value="1"/>
</dbReference>
<keyword evidence="6" id="KW-0862">Zinc</keyword>
<feature type="compositionally biased region" description="Basic and acidic residues" evidence="14">
    <location>
        <begin position="12"/>
        <end position="57"/>
    </location>
</feature>
<comment type="cofactor">
    <cofactor evidence="1">
        <name>Fe(2+)</name>
        <dbReference type="ChEBI" id="CHEBI:29033"/>
    </cofactor>
</comment>
<evidence type="ECO:0000313" key="17">
    <source>
        <dbReference type="EMBL" id="KAF3455905.1"/>
    </source>
</evidence>
<dbReference type="CDD" id="cd02208">
    <property type="entry name" value="cupin_RmlC-like"/>
    <property type="match status" value="1"/>
</dbReference>
<accession>A0A8K0HNV9</accession>
<dbReference type="SUPFAM" id="SSF51197">
    <property type="entry name" value="Clavaminate synthase-like"/>
    <property type="match status" value="1"/>
</dbReference>
<dbReference type="SMART" id="SM00558">
    <property type="entry name" value="JmjC"/>
    <property type="match status" value="1"/>
</dbReference>
<dbReference type="EMBL" id="VOIH02000001">
    <property type="protein sequence ID" value="KAF3455905.1"/>
    <property type="molecule type" value="Genomic_DNA"/>
</dbReference>
<evidence type="ECO:0000256" key="13">
    <source>
        <dbReference type="PROSITE-ProRule" id="PRU00175"/>
    </source>
</evidence>
<evidence type="ECO:0000256" key="7">
    <source>
        <dbReference type="ARBA" id="ARBA00023002"/>
    </source>
</evidence>
<evidence type="ECO:0000256" key="12">
    <source>
        <dbReference type="ARBA" id="ARBA00060112"/>
    </source>
</evidence>
<dbReference type="Pfam" id="PF02373">
    <property type="entry name" value="JmjC"/>
    <property type="match status" value="1"/>
</dbReference>
<feature type="domain" description="JmjC" evidence="16">
    <location>
        <begin position="825"/>
        <end position="1062"/>
    </location>
</feature>
<dbReference type="Proteomes" id="UP000796880">
    <property type="component" value="Unassembled WGS sequence"/>
</dbReference>
<keyword evidence="9" id="KW-0805">Transcription regulation</keyword>
<feature type="compositionally biased region" description="Basic and acidic residues" evidence="14">
    <location>
        <begin position="112"/>
        <end position="156"/>
    </location>
</feature>
<dbReference type="OrthoDB" id="1667110at2759"/>
<dbReference type="Pfam" id="PF10497">
    <property type="entry name" value="zf-4CXXC_R1"/>
    <property type="match status" value="1"/>
</dbReference>
<keyword evidence="18" id="KW-1185">Reference proteome</keyword>
<sequence>MAKRGRKRREKVVREETEEKVAEIDEKATENPEGLRENSRLAKGDGFSVKEEGEAVAKKKKRGRKPRVSETEAKVAEIDEKAPENHEGLRENSRTGEERGFSGFPVEEESGCEGKKVQDEEKVPETEEKALESHEVLRVKSLPEEEDGFPEKEKTVAKKKKQRGRKRKQKEKVEEIGDFEVKTVVEDDVDRVPEKKRDRKGRRKEVVSKSSDFADKNGQEEDGIPTIKSRLRTPRHVEYTFDCYFGEKDQDDLEKPMRKVRRKRKNPEDQKLPIDDGRENCEPNVEDEEVSTGNRGRQVRRKGKAVEGKAGGDSDGGGVENAGVKVYERRGNGRKKAKVNGVRDLESEGDKGKGGVGGENGIKVGGRVLRKRVLNVLNQEKPKIKRLNKDSLMCHQCQRNDKGQVVHCGKCKRKRFCVPCIQKWYPGIPEDDIAKECPVCRRNCNCKSCLRLDAPLENLKNLKLDIDEDKKIEYSKYLLQVLLPFLRRLNDEQVIEMEMEAMRQGLSPSELKIQKSDCSDNERVYCDNCKTSIVDFHRSCPICSYDLCLICCREIRDGNLQGGGEDVGMQYIDQGLEYLHGGEAKKYDIPENTIPKDLVQSKSDWKANEDGSIPCPPKDLQGCDGGLLELRCIISENEVSELVKKAEELSKLLDVTGTPAQQCSCYNAGNVDLSSDKLRKAASREDSVDNYLYCPTAKDIQHQDLKHFQSHWMRGQPVIVSNVLETTSGLSWEPLVMWRACRQMQHAKHGKHLEVKAIDCLDWCEVDINIHKFFVGYSKCQFGFKMWPQILKLKDWPPSNYFEERLPRHGVEFISSLPFKEYTHPQEGILNLAVKLPEGSVKPDMGPKTYIAYGFAQELGRGDSVTKLHCDMSDAVNVLMHTDELALEPEELANIEELKKRHHEQDQREFFGNDQTVDEACSSNLNDRSCKLSISSENSLEEVEAAEGGALWDIFRRQDIPKLNEYLKKHFREFRHIHCCPLPQVIHPIHDQTFYLTLEHKRKLKEEYGIEPWTFIQKLGEAVFIPAGCPHQVRNLKEASIGATIGTDNSNSSSVTSTEQMAVISSNTGGFDGSLLRQH</sequence>
<feature type="compositionally biased region" description="Basic and acidic residues" evidence="14">
    <location>
        <begin position="235"/>
        <end position="257"/>
    </location>
</feature>
<keyword evidence="5 13" id="KW-0863">Zinc-finger</keyword>
<evidence type="ECO:0000256" key="14">
    <source>
        <dbReference type="SAM" id="MobiDB-lite"/>
    </source>
</evidence>
<feature type="compositionally biased region" description="Basic and acidic residues" evidence="14">
    <location>
        <begin position="204"/>
        <end position="219"/>
    </location>
</feature>
<feature type="compositionally biased region" description="Basic residues" evidence="14">
    <location>
        <begin position="1"/>
        <end position="11"/>
    </location>
</feature>
<evidence type="ECO:0000256" key="3">
    <source>
        <dbReference type="ARBA" id="ARBA00006801"/>
    </source>
</evidence>
<evidence type="ECO:0000259" key="16">
    <source>
        <dbReference type="PROSITE" id="PS51184"/>
    </source>
</evidence>
<feature type="region of interest" description="Disordered" evidence="14">
    <location>
        <begin position="1"/>
        <end position="321"/>
    </location>
</feature>
<reference evidence="17" key="1">
    <citation type="submission" date="2020-03" db="EMBL/GenBank/DDBJ databases">
        <title>A high-quality chromosome-level genome assembly of a woody plant with both climbing and erect habits, Rhamnella rubrinervis.</title>
        <authorList>
            <person name="Lu Z."/>
            <person name="Yang Y."/>
            <person name="Zhu X."/>
            <person name="Sun Y."/>
        </authorList>
    </citation>
    <scope>NUCLEOTIDE SEQUENCE</scope>
    <source>
        <strain evidence="17">BYM</strain>
        <tissue evidence="17">Leaf</tissue>
    </source>
</reference>
<dbReference type="Gene3D" id="2.60.120.650">
    <property type="entry name" value="Cupin"/>
    <property type="match status" value="1"/>
</dbReference>
<dbReference type="InterPro" id="IPR003347">
    <property type="entry name" value="JmjC_dom"/>
</dbReference>
<keyword evidence="7" id="KW-0560">Oxidoreductase</keyword>
<evidence type="ECO:0000313" key="18">
    <source>
        <dbReference type="Proteomes" id="UP000796880"/>
    </source>
</evidence>
<feature type="compositionally biased region" description="Basic and acidic residues" evidence="14">
    <location>
        <begin position="266"/>
        <end position="281"/>
    </location>
</feature>
<dbReference type="AlphaFoldDB" id="A0A8K0HNV9"/>
<feature type="compositionally biased region" description="Basic and acidic residues" evidence="14">
    <location>
        <begin position="341"/>
        <end position="353"/>
    </location>
</feature>
<evidence type="ECO:0000256" key="10">
    <source>
        <dbReference type="ARBA" id="ARBA00023163"/>
    </source>
</evidence>
<comment type="function">
    <text evidence="12">May function as histone H3 lysine demethylase and be involved in regulation of gene expression.</text>
</comment>
<organism evidence="17 18">
    <name type="scientific">Rhamnella rubrinervis</name>
    <dbReference type="NCBI Taxonomy" id="2594499"/>
    <lineage>
        <taxon>Eukaryota</taxon>
        <taxon>Viridiplantae</taxon>
        <taxon>Streptophyta</taxon>
        <taxon>Embryophyta</taxon>
        <taxon>Tracheophyta</taxon>
        <taxon>Spermatophyta</taxon>
        <taxon>Magnoliopsida</taxon>
        <taxon>eudicotyledons</taxon>
        <taxon>Gunneridae</taxon>
        <taxon>Pentapetalae</taxon>
        <taxon>rosids</taxon>
        <taxon>fabids</taxon>
        <taxon>Rosales</taxon>
        <taxon>Rhamnaceae</taxon>
        <taxon>rhamnoid group</taxon>
        <taxon>Rhamneae</taxon>
        <taxon>Rhamnella</taxon>
    </lineage>
</organism>
<feature type="compositionally biased region" description="Basic and acidic residues" evidence="14">
    <location>
        <begin position="171"/>
        <end position="196"/>
    </location>
</feature>
<evidence type="ECO:0000256" key="2">
    <source>
        <dbReference type="ARBA" id="ARBA00004123"/>
    </source>
</evidence>
<comment type="caution">
    <text evidence="17">The sequence shown here is derived from an EMBL/GenBank/DDBJ whole genome shotgun (WGS) entry which is preliminary data.</text>
</comment>
<keyword evidence="4" id="KW-0479">Metal-binding</keyword>
<evidence type="ECO:0000256" key="9">
    <source>
        <dbReference type="ARBA" id="ARBA00023015"/>
    </source>
</evidence>
<feature type="compositionally biased region" description="Basic residues" evidence="14">
    <location>
        <begin position="157"/>
        <end position="170"/>
    </location>
</feature>
<dbReference type="InterPro" id="IPR001841">
    <property type="entry name" value="Znf_RING"/>
</dbReference>
<evidence type="ECO:0000256" key="6">
    <source>
        <dbReference type="ARBA" id="ARBA00022833"/>
    </source>
</evidence>
<feature type="region of interest" description="Disordered" evidence="14">
    <location>
        <begin position="335"/>
        <end position="359"/>
    </location>
</feature>
<comment type="subcellular location">
    <subcellularLocation>
        <location evidence="2">Nucleus</location>
    </subcellularLocation>
</comment>
<keyword evidence="8" id="KW-0408">Iron</keyword>
<evidence type="ECO:0000256" key="8">
    <source>
        <dbReference type="ARBA" id="ARBA00023004"/>
    </source>
</evidence>
<evidence type="ECO:0008006" key="19">
    <source>
        <dbReference type="Google" id="ProtNLM"/>
    </source>
</evidence>
<dbReference type="GO" id="GO:0003712">
    <property type="term" value="F:transcription coregulator activity"/>
    <property type="evidence" value="ECO:0007669"/>
    <property type="project" value="TreeGrafter"/>
</dbReference>
<dbReference type="InterPro" id="IPR045109">
    <property type="entry name" value="LSDs-like"/>
</dbReference>
<dbReference type="PANTHER" id="PTHR12549">
    <property type="entry name" value="JMJC DOMAIN-CONTAINING HISTONE DEMETHYLATION PROTEIN"/>
    <property type="match status" value="1"/>
</dbReference>
<dbReference type="InterPro" id="IPR018866">
    <property type="entry name" value="Znf-4CXXC_R1"/>
</dbReference>
<gene>
    <name evidence="17" type="ORF">FNV43_RR00547</name>
</gene>
<evidence type="ECO:0000256" key="1">
    <source>
        <dbReference type="ARBA" id="ARBA00001954"/>
    </source>
</evidence>
<dbReference type="GO" id="GO:0000118">
    <property type="term" value="C:histone deacetylase complex"/>
    <property type="evidence" value="ECO:0007669"/>
    <property type="project" value="TreeGrafter"/>
</dbReference>
<dbReference type="PANTHER" id="PTHR12549:SF11">
    <property type="entry name" value="LYSINE-SPECIFIC DEMETHYLASE JMJ25"/>
    <property type="match status" value="1"/>
</dbReference>
<dbReference type="GO" id="GO:0000785">
    <property type="term" value="C:chromatin"/>
    <property type="evidence" value="ECO:0007669"/>
    <property type="project" value="TreeGrafter"/>
</dbReference>
<comment type="similarity">
    <text evidence="3">Belongs to the JARID1 histone demethylase family.</text>
</comment>